<protein>
    <submittedName>
        <fullName evidence="2">Nucleotidyltransferase domain-containing protein</fullName>
    </submittedName>
</protein>
<comment type="caution">
    <text evidence="2">The sequence shown here is derived from an EMBL/GenBank/DDBJ whole genome shotgun (WGS) entry which is preliminary data.</text>
</comment>
<name>A0A7V3YNF0_9BACT</name>
<organism evidence="2">
    <name type="scientific">Candidatus Caldatribacterium californiense</name>
    <dbReference type="NCBI Taxonomy" id="1454726"/>
    <lineage>
        <taxon>Bacteria</taxon>
        <taxon>Pseudomonadati</taxon>
        <taxon>Atribacterota</taxon>
        <taxon>Atribacteria</taxon>
        <taxon>Atribacterales</taxon>
        <taxon>Candidatus Caldatribacteriaceae</taxon>
        <taxon>Candidatus Caldatribacterium</taxon>
    </lineage>
</organism>
<dbReference type="Pfam" id="PF18765">
    <property type="entry name" value="Polbeta"/>
    <property type="match status" value="1"/>
</dbReference>
<accession>A0A7V3YNF0</accession>
<dbReference type="GO" id="GO:0016740">
    <property type="term" value="F:transferase activity"/>
    <property type="evidence" value="ECO:0007669"/>
    <property type="project" value="UniProtKB-KW"/>
</dbReference>
<sequence length="152" mass="16765">MGSVKAPDIAPYLCAWKRRMQAEEEEERKRALKALQVALAAAKFLVEEGKAKRVYLFGSLAFSLGHRGGFSSSSDIDLAAEGIPPGEYFRLLAEVNRIDDFEVDLVDLDVCSPSLKETILRNGVLLYGEEGSGAFASWGNREPLAFPRDRGR</sequence>
<keyword evidence="2" id="KW-0808">Transferase</keyword>
<proteinExistence type="predicted"/>
<dbReference type="CDD" id="cd05403">
    <property type="entry name" value="NT_KNTase_like"/>
    <property type="match status" value="1"/>
</dbReference>
<dbReference type="SUPFAM" id="SSF81301">
    <property type="entry name" value="Nucleotidyltransferase"/>
    <property type="match status" value="1"/>
</dbReference>
<dbReference type="EMBL" id="DTEN01000380">
    <property type="protein sequence ID" value="HGI75885.1"/>
    <property type="molecule type" value="Genomic_DNA"/>
</dbReference>
<evidence type="ECO:0000313" key="2">
    <source>
        <dbReference type="EMBL" id="HGI75885.1"/>
    </source>
</evidence>
<dbReference type="AlphaFoldDB" id="A0A7V3YNF0"/>
<dbReference type="InterPro" id="IPR041633">
    <property type="entry name" value="Polbeta"/>
</dbReference>
<dbReference type="Gene3D" id="3.30.460.10">
    <property type="entry name" value="Beta Polymerase, domain 2"/>
    <property type="match status" value="1"/>
</dbReference>
<evidence type="ECO:0000259" key="1">
    <source>
        <dbReference type="Pfam" id="PF18765"/>
    </source>
</evidence>
<gene>
    <name evidence="2" type="ORF">ENU96_09460</name>
</gene>
<dbReference type="InterPro" id="IPR043519">
    <property type="entry name" value="NT_sf"/>
</dbReference>
<reference evidence="2" key="1">
    <citation type="journal article" date="2020" name="mSystems">
        <title>Genome- and Community-Level Interaction Insights into Carbon Utilization and Element Cycling Functions of Hydrothermarchaeota in Hydrothermal Sediment.</title>
        <authorList>
            <person name="Zhou Z."/>
            <person name="Liu Y."/>
            <person name="Xu W."/>
            <person name="Pan J."/>
            <person name="Luo Z.H."/>
            <person name="Li M."/>
        </authorList>
    </citation>
    <scope>NUCLEOTIDE SEQUENCE [LARGE SCALE GENOMIC DNA]</scope>
    <source>
        <strain evidence="2">SpSt-716</strain>
    </source>
</reference>
<feature type="domain" description="Polymerase beta nucleotidyltransferase" evidence="1">
    <location>
        <begin position="43"/>
        <end position="129"/>
    </location>
</feature>